<keyword evidence="1" id="KW-1133">Transmembrane helix</keyword>
<dbReference type="RefSeq" id="WP_183198325.1">
    <property type="nucleotide sequence ID" value="NZ_JACIDA010000003.1"/>
</dbReference>
<proteinExistence type="predicted"/>
<evidence type="ECO:0000313" key="3">
    <source>
        <dbReference type="Proteomes" id="UP000532936"/>
    </source>
</evidence>
<sequence>MTRVTGLAAASLLGFFLVILSGGDAGSPLRTAFYLAGSTLSFGSVGIFCLTVRAPGGKAKIRPEAILLGLTLVSNLIVVSGVHFGWAQGEFLKFLKFLPAFGYFGLLQLTAVSLSGFGRSGERSFMMLVKLLFFTFCAADLERARVRSALGR</sequence>
<accession>A0A7W6A7D2</accession>
<evidence type="ECO:0000313" key="2">
    <source>
        <dbReference type="EMBL" id="MBB3873501.1"/>
    </source>
</evidence>
<gene>
    <name evidence="2" type="ORF">GGR11_003063</name>
</gene>
<comment type="caution">
    <text evidence="2">The sequence shown here is derived from an EMBL/GenBank/DDBJ whole genome shotgun (WGS) entry which is preliminary data.</text>
</comment>
<protein>
    <submittedName>
        <fullName evidence="2">Uncharacterized protein</fullName>
    </submittedName>
</protein>
<dbReference type="AlphaFoldDB" id="A0A7W6A7D2"/>
<keyword evidence="1" id="KW-0472">Membrane</keyword>
<dbReference type="Proteomes" id="UP000532936">
    <property type="component" value="Unassembled WGS sequence"/>
</dbReference>
<dbReference type="EMBL" id="JACIDA010000003">
    <property type="protein sequence ID" value="MBB3873501.1"/>
    <property type="molecule type" value="Genomic_DNA"/>
</dbReference>
<organism evidence="2 3">
    <name type="scientific">Brevundimonas mediterranea</name>
    <dbReference type="NCBI Taxonomy" id="74329"/>
    <lineage>
        <taxon>Bacteria</taxon>
        <taxon>Pseudomonadati</taxon>
        <taxon>Pseudomonadota</taxon>
        <taxon>Alphaproteobacteria</taxon>
        <taxon>Caulobacterales</taxon>
        <taxon>Caulobacteraceae</taxon>
        <taxon>Brevundimonas</taxon>
    </lineage>
</organism>
<feature type="transmembrane region" description="Helical" evidence="1">
    <location>
        <begin position="98"/>
        <end position="117"/>
    </location>
</feature>
<evidence type="ECO:0000256" key="1">
    <source>
        <dbReference type="SAM" id="Phobius"/>
    </source>
</evidence>
<reference evidence="2 3" key="1">
    <citation type="submission" date="2020-08" db="EMBL/GenBank/DDBJ databases">
        <title>Genomic Encyclopedia of Type Strains, Phase IV (KMG-IV): sequencing the most valuable type-strain genomes for metagenomic binning, comparative biology and taxonomic classification.</title>
        <authorList>
            <person name="Goeker M."/>
        </authorList>
    </citation>
    <scope>NUCLEOTIDE SEQUENCE [LARGE SCALE GENOMIC DNA]</scope>
    <source>
        <strain evidence="2 3">DSM 14878</strain>
    </source>
</reference>
<keyword evidence="1" id="KW-0812">Transmembrane</keyword>
<name>A0A7W6A7D2_9CAUL</name>
<feature type="transmembrane region" description="Helical" evidence="1">
    <location>
        <begin position="65"/>
        <end position="86"/>
    </location>
</feature>
<feature type="transmembrane region" description="Helical" evidence="1">
    <location>
        <begin position="32"/>
        <end position="53"/>
    </location>
</feature>